<feature type="signal peptide" evidence="1">
    <location>
        <begin position="1"/>
        <end position="20"/>
    </location>
</feature>
<evidence type="ECO:0000313" key="2">
    <source>
        <dbReference type="EMBL" id="CAG2058034.1"/>
    </source>
</evidence>
<organism evidence="2 3">
    <name type="scientific">Timema podura</name>
    <name type="common">Walking stick</name>
    <dbReference type="NCBI Taxonomy" id="61482"/>
    <lineage>
        <taxon>Eukaryota</taxon>
        <taxon>Metazoa</taxon>
        <taxon>Ecdysozoa</taxon>
        <taxon>Arthropoda</taxon>
        <taxon>Hexapoda</taxon>
        <taxon>Insecta</taxon>
        <taxon>Pterygota</taxon>
        <taxon>Neoptera</taxon>
        <taxon>Polyneoptera</taxon>
        <taxon>Phasmatodea</taxon>
        <taxon>Timematodea</taxon>
        <taxon>Timematoidea</taxon>
        <taxon>Timematidae</taxon>
        <taxon>Timema</taxon>
    </lineage>
</organism>
<keyword evidence="3" id="KW-1185">Reference proteome</keyword>
<dbReference type="EMBL" id="CAJPIN010006504">
    <property type="protein sequence ID" value="CAG2058034.1"/>
    <property type="molecule type" value="Genomic_DNA"/>
</dbReference>
<comment type="caution">
    <text evidence="2">The sequence shown here is derived from an EMBL/GenBank/DDBJ whole genome shotgun (WGS) entry which is preliminary data.</text>
</comment>
<protein>
    <submittedName>
        <fullName evidence="2">Uncharacterized protein</fullName>
    </submittedName>
</protein>
<keyword evidence="1" id="KW-0732">Signal</keyword>
<evidence type="ECO:0000313" key="3">
    <source>
        <dbReference type="Proteomes" id="UP001153148"/>
    </source>
</evidence>
<evidence type="ECO:0000256" key="1">
    <source>
        <dbReference type="SAM" id="SignalP"/>
    </source>
</evidence>
<gene>
    <name evidence="2" type="ORF">TPAB3V08_LOCUS5009</name>
</gene>
<accession>A0ABN7NQV3</accession>
<reference evidence="2" key="1">
    <citation type="submission" date="2021-03" db="EMBL/GenBank/DDBJ databases">
        <authorList>
            <person name="Tran Van P."/>
        </authorList>
    </citation>
    <scope>NUCLEOTIDE SEQUENCE</scope>
</reference>
<sequence>MNFLLIFTIILISAMGAMLAVPLPSQHVAVTPTEKKAIEEVNDVIHHLEKRQMPDMGMMKDLAPKMSQQMSAMVEAGVQPEEVSNGAKKFMKMGTSAMDMFKNMQGCAVMYLLYFGTTRLRCYVPELFCTRALRGHNLMVVSG</sequence>
<feature type="chain" id="PRO_5045510134" evidence="1">
    <location>
        <begin position="21"/>
        <end position="143"/>
    </location>
</feature>
<proteinExistence type="predicted"/>
<name>A0ABN7NQV3_TIMPD</name>
<dbReference type="Proteomes" id="UP001153148">
    <property type="component" value="Unassembled WGS sequence"/>
</dbReference>